<dbReference type="KEGG" id="cyc:PCC7424_3481"/>
<dbReference type="RefSeq" id="WP_015955469.1">
    <property type="nucleotide sequence ID" value="NC_011729.1"/>
</dbReference>
<protein>
    <submittedName>
        <fullName evidence="1">Uncharacterized protein</fullName>
    </submittedName>
</protein>
<name>B7KFF8_GLOC7</name>
<dbReference type="STRING" id="65393.PCC7424_3481"/>
<evidence type="ECO:0000313" key="1">
    <source>
        <dbReference type="EMBL" id="ACK71874.1"/>
    </source>
</evidence>
<organism evidence="1 2">
    <name type="scientific">Gloeothece citriformis (strain PCC 7424)</name>
    <name type="common">Cyanothece sp. (strain PCC 7424)</name>
    <dbReference type="NCBI Taxonomy" id="65393"/>
    <lineage>
        <taxon>Bacteria</taxon>
        <taxon>Bacillati</taxon>
        <taxon>Cyanobacteriota</taxon>
        <taxon>Cyanophyceae</taxon>
        <taxon>Oscillatoriophycideae</taxon>
        <taxon>Chroococcales</taxon>
        <taxon>Aphanothecaceae</taxon>
        <taxon>Gloeothece</taxon>
        <taxon>Gloeothece citriformis</taxon>
    </lineage>
</organism>
<proteinExistence type="predicted"/>
<evidence type="ECO:0000313" key="2">
    <source>
        <dbReference type="Proteomes" id="UP000002384"/>
    </source>
</evidence>
<dbReference type="HOGENOM" id="CLU_1553504_0_0_3"/>
<sequence length="183" mass="20367">MKFFLSVLTLTIATILSVTGLIGNARTIPNQEVAQRSTTSSQRKPLPLNVPELAIIRLKNRSSYTGNLTVFNTNNLKLEANGNSNTFPLSQVKEIEFQGDVYINNPDGRIRRVPWRGGEKILPGLPITAFKLGNPPKTAILNLNSLTPEGYNRLSKDFAKKHGIKRILMDSPEKVTIKIEEIE</sequence>
<dbReference type="OrthoDB" id="428519at2"/>
<dbReference type="eggNOG" id="ENOG502ZTCM">
    <property type="taxonomic scope" value="Bacteria"/>
</dbReference>
<reference evidence="2" key="1">
    <citation type="journal article" date="2011" name="MBio">
        <title>Novel metabolic attributes of the genus Cyanothece, comprising a group of unicellular nitrogen-fixing Cyanobacteria.</title>
        <authorList>
            <person name="Bandyopadhyay A."/>
            <person name="Elvitigala T."/>
            <person name="Welsh E."/>
            <person name="Stockel J."/>
            <person name="Liberton M."/>
            <person name="Min H."/>
            <person name="Sherman L.A."/>
            <person name="Pakrasi H.B."/>
        </authorList>
    </citation>
    <scope>NUCLEOTIDE SEQUENCE [LARGE SCALE GENOMIC DNA]</scope>
    <source>
        <strain evidence="2">PCC 7424</strain>
    </source>
</reference>
<gene>
    <name evidence="1" type="ordered locus">PCC7424_3481</name>
</gene>
<accession>B7KFF8</accession>
<dbReference type="Proteomes" id="UP000002384">
    <property type="component" value="Chromosome"/>
</dbReference>
<keyword evidence="2" id="KW-1185">Reference proteome</keyword>
<dbReference type="AlphaFoldDB" id="B7KFF8"/>
<dbReference type="EMBL" id="CP001291">
    <property type="protein sequence ID" value="ACK71874.1"/>
    <property type="molecule type" value="Genomic_DNA"/>
</dbReference>